<dbReference type="PATRIC" id="fig|1526658.3.peg.2769"/>
<keyword evidence="2" id="KW-0238">DNA-binding</keyword>
<accession>A0A0N0MCP1</accession>
<reference evidence="5 6" key="1">
    <citation type="submission" date="2015-07" db="EMBL/GenBank/DDBJ databases">
        <title>Whole genome sequencing of Bosea vaviloviae isolated from cave pool.</title>
        <authorList>
            <person name="Tan N.E.H."/>
            <person name="Lee Y.P."/>
            <person name="Gan H.M."/>
            <person name="Barton H."/>
            <person name="Savka M.A."/>
        </authorList>
    </citation>
    <scope>NUCLEOTIDE SEQUENCE [LARGE SCALE GENOMIC DNA]</scope>
    <source>
        <strain evidence="5 6">SD260</strain>
    </source>
</reference>
<sequence length="154" mass="16711">MHSPTFTLTSNLLLSGRQWRKLCEAALAAHGISQARAAVLVWAHRLGDGVRQVTLAGHIGIEGTSLVRLLDQLSAADLLLRRDDPSDRRANAIWLTAEGARLAGKIEQILNELRDRVLRDVSPAEIAAALKVMDAINRASSTEPEEAHLPETVA</sequence>
<dbReference type="PANTHER" id="PTHR33164">
    <property type="entry name" value="TRANSCRIPTIONAL REGULATOR, MARR FAMILY"/>
    <property type="match status" value="1"/>
</dbReference>
<dbReference type="SUPFAM" id="SSF46785">
    <property type="entry name" value="Winged helix' DNA-binding domain"/>
    <property type="match status" value="1"/>
</dbReference>
<evidence type="ECO:0000256" key="2">
    <source>
        <dbReference type="ARBA" id="ARBA00023125"/>
    </source>
</evidence>
<dbReference type="InterPro" id="IPR039422">
    <property type="entry name" value="MarR/SlyA-like"/>
</dbReference>
<comment type="caution">
    <text evidence="5">The sequence shown here is derived from an EMBL/GenBank/DDBJ whole genome shotgun (WGS) entry which is preliminary data.</text>
</comment>
<dbReference type="PROSITE" id="PS50995">
    <property type="entry name" value="HTH_MARR_2"/>
    <property type="match status" value="1"/>
</dbReference>
<dbReference type="Pfam" id="PF01047">
    <property type="entry name" value="MarR"/>
    <property type="match status" value="1"/>
</dbReference>
<dbReference type="InterPro" id="IPR036388">
    <property type="entry name" value="WH-like_DNA-bd_sf"/>
</dbReference>
<protein>
    <submittedName>
        <fullName evidence="5">MarR family transcriptional regulator</fullName>
    </submittedName>
</protein>
<dbReference type="Gene3D" id="1.10.10.10">
    <property type="entry name" value="Winged helix-like DNA-binding domain superfamily/Winged helix DNA-binding domain"/>
    <property type="match status" value="1"/>
</dbReference>
<feature type="domain" description="HTH marR-type" evidence="4">
    <location>
        <begin position="5"/>
        <end position="138"/>
    </location>
</feature>
<dbReference type="GO" id="GO:0006950">
    <property type="term" value="P:response to stress"/>
    <property type="evidence" value="ECO:0007669"/>
    <property type="project" value="TreeGrafter"/>
</dbReference>
<dbReference type="InterPro" id="IPR000835">
    <property type="entry name" value="HTH_MarR-typ"/>
</dbReference>
<gene>
    <name evidence="5" type="ORF">AE618_08725</name>
</gene>
<evidence type="ECO:0000259" key="4">
    <source>
        <dbReference type="PROSITE" id="PS50995"/>
    </source>
</evidence>
<name>A0A0N0MCP1_9HYPH</name>
<keyword evidence="3" id="KW-0804">Transcription</keyword>
<dbReference type="OrthoDB" id="7427954at2"/>
<dbReference type="InterPro" id="IPR036390">
    <property type="entry name" value="WH_DNA-bd_sf"/>
</dbReference>
<evidence type="ECO:0000313" key="6">
    <source>
        <dbReference type="Proteomes" id="UP000037822"/>
    </source>
</evidence>
<evidence type="ECO:0000256" key="3">
    <source>
        <dbReference type="ARBA" id="ARBA00023163"/>
    </source>
</evidence>
<dbReference type="AlphaFoldDB" id="A0A0N0MCP1"/>
<dbReference type="SMART" id="SM00347">
    <property type="entry name" value="HTH_MARR"/>
    <property type="match status" value="1"/>
</dbReference>
<dbReference type="GO" id="GO:0003677">
    <property type="term" value="F:DNA binding"/>
    <property type="evidence" value="ECO:0007669"/>
    <property type="project" value="UniProtKB-KW"/>
</dbReference>
<dbReference type="Proteomes" id="UP000037822">
    <property type="component" value="Unassembled WGS sequence"/>
</dbReference>
<dbReference type="PANTHER" id="PTHR33164:SF64">
    <property type="entry name" value="TRANSCRIPTIONAL REGULATOR SLYA"/>
    <property type="match status" value="1"/>
</dbReference>
<dbReference type="PRINTS" id="PR00598">
    <property type="entry name" value="HTHMARR"/>
</dbReference>
<keyword evidence="6" id="KW-1185">Reference proteome</keyword>
<organism evidence="5 6">
    <name type="scientific">Bosea vaviloviae</name>
    <dbReference type="NCBI Taxonomy" id="1526658"/>
    <lineage>
        <taxon>Bacteria</taxon>
        <taxon>Pseudomonadati</taxon>
        <taxon>Pseudomonadota</taxon>
        <taxon>Alphaproteobacteria</taxon>
        <taxon>Hyphomicrobiales</taxon>
        <taxon>Boseaceae</taxon>
        <taxon>Bosea</taxon>
    </lineage>
</organism>
<dbReference type="EMBL" id="LGSZ01000029">
    <property type="protein sequence ID" value="KPH81405.1"/>
    <property type="molecule type" value="Genomic_DNA"/>
</dbReference>
<dbReference type="GO" id="GO:0003700">
    <property type="term" value="F:DNA-binding transcription factor activity"/>
    <property type="evidence" value="ECO:0007669"/>
    <property type="project" value="InterPro"/>
</dbReference>
<evidence type="ECO:0000256" key="1">
    <source>
        <dbReference type="ARBA" id="ARBA00023015"/>
    </source>
</evidence>
<evidence type="ECO:0000313" key="5">
    <source>
        <dbReference type="EMBL" id="KPH81405.1"/>
    </source>
</evidence>
<proteinExistence type="predicted"/>
<keyword evidence="1" id="KW-0805">Transcription regulation</keyword>